<feature type="signal peptide" evidence="3">
    <location>
        <begin position="1"/>
        <end position="16"/>
    </location>
</feature>
<name>A0A7X0IBR9_9ACTN</name>
<keyword evidence="2" id="KW-0812">Transmembrane</keyword>
<feature type="chain" id="PRO_5038765589" evidence="3">
    <location>
        <begin position="17"/>
        <end position="229"/>
    </location>
</feature>
<sequence length="229" mass="24289">MSRVVLVALMAVGAAAAGFPATRVSQASGDDDPRDGRIGVSVSRAQCPTGRTDVVMTAPRDRDTAEYTVTQDGKVIRTGILWPGVERTVPVYVDPGETDRVGVDIEGQGTTAYRVHSSCSDDSSTEYQAASYRVVESSSSDDGAGSGSAAYSRSHHNPLIRTGYRYNPLIRDGSLPHTGPPADFYGKVATAVGLTVLGAILLWLSLIWPGRVTTHPHMTLRRISQSAGT</sequence>
<reference evidence="4 5" key="1">
    <citation type="submission" date="2020-08" db="EMBL/GenBank/DDBJ databases">
        <title>Sequencing the genomes of 1000 actinobacteria strains.</title>
        <authorList>
            <person name="Klenk H.-P."/>
        </authorList>
    </citation>
    <scope>NUCLEOTIDE SEQUENCE [LARGE SCALE GENOMIC DNA]</scope>
    <source>
        <strain evidence="4 5">DSM 44936</strain>
    </source>
</reference>
<keyword evidence="2" id="KW-0472">Membrane</keyword>
<keyword evidence="3" id="KW-0732">Signal</keyword>
<dbReference type="EMBL" id="JACHIU010000001">
    <property type="protein sequence ID" value="MBB6472301.1"/>
    <property type="molecule type" value="Genomic_DNA"/>
</dbReference>
<protein>
    <submittedName>
        <fullName evidence="4">Uncharacterized protein</fullName>
    </submittedName>
</protein>
<feature type="compositionally biased region" description="Low complexity" evidence="1">
    <location>
        <begin position="137"/>
        <end position="152"/>
    </location>
</feature>
<evidence type="ECO:0000313" key="5">
    <source>
        <dbReference type="Proteomes" id="UP000555564"/>
    </source>
</evidence>
<comment type="caution">
    <text evidence="4">The sequence shown here is derived from an EMBL/GenBank/DDBJ whole genome shotgun (WGS) entry which is preliminary data.</text>
</comment>
<organism evidence="4 5">
    <name type="scientific">Sphaerisporangium rubeum</name>
    <dbReference type="NCBI Taxonomy" id="321317"/>
    <lineage>
        <taxon>Bacteria</taxon>
        <taxon>Bacillati</taxon>
        <taxon>Actinomycetota</taxon>
        <taxon>Actinomycetes</taxon>
        <taxon>Streptosporangiales</taxon>
        <taxon>Streptosporangiaceae</taxon>
        <taxon>Sphaerisporangium</taxon>
    </lineage>
</organism>
<evidence type="ECO:0000313" key="4">
    <source>
        <dbReference type="EMBL" id="MBB6472301.1"/>
    </source>
</evidence>
<accession>A0A7X0IBR9</accession>
<dbReference type="RefSeq" id="WP_184979385.1">
    <property type="nucleotide sequence ID" value="NZ_BAAALO010000012.1"/>
</dbReference>
<evidence type="ECO:0000256" key="3">
    <source>
        <dbReference type="SAM" id="SignalP"/>
    </source>
</evidence>
<evidence type="ECO:0000256" key="2">
    <source>
        <dbReference type="SAM" id="Phobius"/>
    </source>
</evidence>
<keyword evidence="2" id="KW-1133">Transmembrane helix</keyword>
<feature type="transmembrane region" description="Helical" evidence="2">
    <location>
        <begin position="184"/>
        <end position="208"/>
    </location>
</feature>
<gene>
    <name evidence="4" type="ORF">BJ992_001732</name>
</gene>
<feature type="region of interest" description="Disordered" evidence="1">
    <location>
        <begin position="135"/>
        <end position="154"/>
    </location>
</feature>
<dbReference type="AlphaFoldDB" id="A0A7X0IBR9"/>
<evidence type="ECO:0000256" key="1">
    <source>
        <dbReference type="SAM" id="MobiDB-lite"/>
    </source>
</evidence>
<dbReference type="Proteomes" id="UP000555564">
    <property type="component" value="Unassembled WGS sequence"/>
</dbReference>
<proteinExistence type="predicted"/>
<keyword evidence="5" id="KW-1185">Reference proteome</keyword>